<organism evidence="1 2">
    <name type="scientific">Jimgerdemannia flammicorona</name>
    <dbReference type="NCBI Taxonomy" id="994334"/>
    <lineage>
        <taxon>Eukaryota</taxon>
        <taxon>Fungi</taxon>
        <taxon>Fungi incertae sedis</taxon>
        <taxon>Mucoromycota</taxon>
        <taxon>Mucoromycotina</taxon>
        <taxon>Endogonomycetes</taxon>
        <taxon>Endogonales</taxon>
        <taxon>Endogonaceae</taxon>
        <taxon>Jimgerdemannia</taxon>
    </lineage>
</organism>
<dbReference type="PANTHER" id="PTHR46192">
    <property type="entry name" value="BROAD-RANGE ACID PHOSPHATASE DET1"/>
    <property type="match status" value="1"/>
</dbReference>
<dbReference type="EMBL" id="RBNI01021745">
    <property type="protein sequence ID" value="RUO96364.1"/>
    <property type="molecule type" value="Genomic_DNA"/>
</dbReference>
<evidence type="ECO:0000313" key="2">
    <source>
        <dbReference type="Proteomes" id="UP000268093"/>
    </source>
</evidence>
<dbReference type="InterPro" id="IPR013078">
    <property type="entry name" value="His_Pase_superF_clade-1"/>
</dbReference>
<dbReference type="AlphaFoldDB" id="A0A433A0Y9"/>
<dbReference type="OrthoDB" id="10261749at2759"/>
<gene>
    <name evidence="1" type="ORF">BC936DRAFT_142155</name>
</gene>
<accession>A0A433A0Y9</accession>
<dbReference type="SMART" id="SM00855">
    <property type="entry name" value="PGAM"/>
    <property type="match status" value="1"/>
</dbReference>
<dbReference type="Proteomes" id="UP000268093">
    <property type="component" value="Unassembled WGS sequence"/>
</dbReference>
<protein>
    <submittedName>
        <fullName evidence="1">Histidine phosphatase superfamily</fullName>
    </submittedName>
</protein>
<sequence length="197" mass="23579">MGKPTHIILVRHGESEGNLDHSLFRIIPDHKIKLTPRGIRQAYEAGLRLRRDIIACDERVQFFVSPYERTRQTYVAVKRAITDGCTCQWNEEERGERIVYREEPRLREQDWGNFQHPPELMKEIREERKRFGHFFYRLPNGESGADVYDRLSTFIDTLHRAFEKPDFPSKCVIITHGLLIRLFLTRWFHYPFDEFEA</sequence>
<feature type="non-terminal residue" evidence="1">
    <location>
        <position position="197"/>
    </location>
</feature>
<dbReference type="PIRSF" id="PIRSF000709">
    <property type="entry name" value="6PFK_2-Ptase"/>
    <property type="match status" value="1"/>
</dbReference>
<dbReference type="SUPFAM" id="SSF53254">
    <property type="entry name" value="Phosphoglycerate mutase-like"/>
    <property type="match status" value="1"/>
</dbReference>
<comment type="caution">
    <text evidence="1">The sequence shown here is derived from an EMBL/GenBank/DDBJ whole genome shotgun (WGS) entry which is preliminary data.</text>
</comment>
<evidence type="ECO:0000313" key="1">
    <source>
        <dbReference type="EMBL" id="RUO96364.1"/>
    </source>
</evidence>
<dbReference type="InterPro" id="IPR052765">
    <property type="entry name" value="PGM-Related"/>
</dbReference>
<dbReference type="Gene3D" id="3.40.50.1240">
    <property type="entry name" value="Phosphoglycerate mutase-like"/>
    <property type="match status" value="1"/>
</dbReference>
<proteinExistence type="predicted"/>
<dbReference type="PROSITE" id="PS00175">
    <property type="entry name" value="PG_MUTASE"/>
    <property type="match status" value="1"/>
</dbReference>
<dbReference type="Pfam" id="PF00300">
    <property type="entry name" value="His_Phos_1"/>
    <property type="match status" value="1"/>
</dbReference>
<name>A0A433A0Y9_9FUNG</name>
<dbReference type="InterPro" id="IPR029033">
    <property type="entry name" value="His_PPase_superfam"/>
</dbReference>
<dbReference type="CDD" id="cd07067">
    <property type="entry name" value="HP_PGM_like"/>
    <property type="match status" value="1"/>
</dbReference>
<reference evidence="1 2" key="1">
    <citation type="journal article" date="2018" name="New Phytol.">
        <title>Phylogenomics of Endogonaceae and evolution of mycorrhizas within Mucoromycota.</title>
        <authorList>
            <person name="Chang Y."/>
            <person name="Desiro A."/>
            <person name="Na H."/>
            <person name="Sandor L."/>
            <person name="Lipzen A."/>
            <person name="Clum A."/>
            <person name="Barry K."/>
            <person name="Grigoriev I.V."/>
            <person name="Martin F.M."/>
            <person name="Stajich J.E."/>
            <person name="Smith M.E."/>
            <person name="Bonito G."/>
            <person name="Spatafora J.W."/>
        </authorList>
    </citation>
    <scope>NUCLEOTIDE SEQUENCE [LARGE SCALE GENOMIC DNA]</scope>
    <source>
        <strain evidence="1 2">GMNB39</strain>
    </source>
</reference>
<keyword evidence="2" id="KW-1185">Reference proteome</keyword>
<dbReference type="InterPro" id="IPR001345">
    <property type="entry name" value="PG/BPGM_mutase_AS"/>
</dbReference>
<dbReference type="GO" id="GO:0003824">
    <property type="term" value="F:catalytic activity"/>
    <property type="evidence" value="ECO:0007669"/>
    <property type="project" value="InterPro"/>
</dbReference>